<dbReference type="Proteomes" id="UP000602510">
    <property type="component" value="Unassembled WGS sequence"/>
</dbReference>
<keyword evidence="3" id="KW-1185">Reference proteome</keyword>
<organism evidence="2 3">
    <name type="scientific">Phytophthora infestans</name>
    <name type="common">Potato late blight agent</name>
    <name type="synonym">Botrytis infestans</name>
    <dbReference type="NCBI Taxonomy" id="4787"/>
    <lineage>
        <taxon>Eukaryota</taxon>
        <taxon>Sar</taxon>
        <taxon>Stramenopiles</taxon>
        <taxon>Oomycota</taxon>
        <taxon>Peronosporomycetes</taxon>
        <taxon>Peronosporales</taxon>
        <taxon>Peronosporaceae</taxon>
        <taxon>Phytophthora</taxon>
    </lineage>
</organism>
<name>A0A833T383_PHYIN</name>
<evidence type="ECO:0000313" key="3">
    <source>
        <dbReference type="Proteomes" id="UP000602510"/>
    </source>
</evidence>
<proteinExistence type="predicted"/>
<accession>A0A833T383</accession>
<gene>
    <name evidence="2" type="ORF">GN244_ATG00745</name>
</gene>
<dbReference type="AlphaFoldDB" id="A0A833T383"/>
<protein>
    <submittedName>
        <fullName evidence="2">Uncharacterized protein</fullName>
    </submittedName>
</protein>
<dbReference type="EMBL" id="WSZM01000013">
    <property type="protein sequence ID" value="KAF4046817.1"/>
    <property type="molecule type" value="Genomic_DNA"/>
</dbReference>
<comment type="caution">
    <text evidence="2">The sequence shown here is derived from an EMBL/GenBank/DDBJ whole genome shotgun (WGS) entry which is preliminary data.</text>
</comment>
<evidence type="ECO:0000313" key="2">
    <source>
        <dbReference type="EMBL" id="KAF4046817.1"/>
    </source>
</evidence>
<sequence>MQTEPSSQVASDLSVQGGSGASTIQPWPVEAIRLAVDGSRLLPHRAEAVLVVRVGEPHGRARGGWRKDIHFDIQEGYAVFKEKCLSKFNEVLSTPEAVKRPIQLPENVGIYLKRARNDSQEKYVLLTPDNFTATLHHRWKLLTPGDLARIGDFRFEAFLYVQRVTPPEQFHRATAQRIQNARVQRMAYEATNSIAFDAIPAHHLDVIHARRPDGTAFEVPSDNTTSQAIALDQTREAMRREDDAAESTRQTGVVTLKFNGLWMPVEVDVISLRRAIGLPDHDIFTQGIFHQFNPTPATNPTMEDVDHLEDEEMQET</sequence>
<evidence type="ECO:0000256" key="1">
    <source>
        <dbReference type="SAM" id="MobiDB-lite"/>
    </source>
</evidence>
<feature type="region of interest" description="Disordered" evidence="1">
    <location>
        <begin position="1"/>
        <end position="21"/>
    </location>
</feature>
<reference evidence="2" key="1">
    <citation type="submission" date="2020-04" db="EMBL/GenBank/DDBJ databases">
        <title>Hybrid Assembly of Korean Phytophthora infestans isolates.</title>
        <authorList>
            <person name="Prokchorchik M."/>
            <person name="Lee Y."/>
            <person name="Seo J."/>
            <person name="Cho J.-H."/>
            <person name="Park Y.-E."/>
            <person name="Jang D.-C."/>
            <person name="Im J.-S."/>
            <person name="Choi J.-G."/>
            <person name="Park H.-J."/>
            <person name="Lee G.-B."/>
            <person name="Lee Y.-G."/>
            <person name="Hong S.-Y."/>
            <person name="Cho K."/>
            <person name="Sohn K.H."/>
        </authorList>
    </citation>
    <scope>NUCLEOTIDE SEQUENCE</scope>
    <source>
        <strain evidence="2">KR_1_A1</strain>
    </source>
</reference>